<sequence length="291" mass="31075">MKKPTFVIVGAGKVGTALAHALTGAGYPLIGISSRSLKSAENLAKIFSVDYADRAADLAAKADMVFITTPDRAIGEVVKELAASDGFQEQQVVFHVSGAAGASILAPAKQFGAAIGAMHPLKAFAGKEKTDFTGVYFAIDGDTRAREMAEQLIAGLAGISFYVAEQYRPMYHAAACAASNYLVALMHWTIQLCRNFGLSEAEVLRAFFPLVHGTLENIQNLGTVQALSGPISRGDCRTVAAHLAVVDKQQEQELYRVLGVYTLNIARQKGLNDRKAQQMENLLIIKGGAES</sequence>
<dbReference type="SUPFAM" id="SSF51735">
    <property type="entry name" value="NAD(P)-binding Rossmann-fold domains"/>
    <property type="match status" value="1"/>
</dbReference>
<gene>
    <name evidence="3" type="ORF">ALO_04633</name>
</gene>
<feature type="domain" description="DUF2520" evidence="2">
    <location>
        <begin position="135"/>
        <end position="260"/>
    </location>
</feature>
<dbReference type="PANTHER" id="PTHR40459:SF1">
    <property type="entry name" value="CONSERVED HYPOTHETICAL ALANINE AND LEUCINE RICH PROTEIN"/>
    <property type="match status" value="1"/>
</dbReference>
<reference evidence="3 4" key="1">
    <citation type="journal article" date="2011" name="EMBO J.">
        <title>Structural diversity of bacterial flagellar motors.</title>
        <authorList>
            <person name="Chen S."/>
            <person name="Beeby M."/>
            <person name="Murphy G.E."/>
            <person name="Leadbetter J.R."/>
            <person name="Hendrixson D.R."/>
            <person name="Briegel A."/>
            <person name="Li Z."/>
            <person name="Shi J."/>
            <person name="Tocheva E.I."/>
            <person name="Muller A."/>
            <person name="Dobro M.J."/>
            <person name="Jensen G.J."/>
        </authorList>
    </citation>
    <scope>NUCLEOTIDE SEQUENCE [LARGE SCALE GENOMIC DNA]</scope>
    <source>
        <strain evidence="3 4">DSM 6540</strain>
    </source>
</reference>
<dbReference type="InterPro" id="IPR018931">
    <property type="entry name" value="DUF2520"/>
</dbReference>
<dbReference type="InterPro" id="IPR019665">
    <property type="entry name" value="OxRdtase/DH_put_Rossmann_dom"/>
</dbReference>
<dbReference type="AlphaFoldDB" id="F7NFU3"/>
<dbReference type="STRING" id="1009370.ALO_04633"/>
<protein>
    <submittedName>
        <fullName evidence="3">NADP oxidoreductase coenzyme F420-dependent</fullName>
    </submittedName>
</protein>
<dbReference type="Proteomes" id="UP000003240">
    <property type="component" value="Unassembled WGS sequence"/>
</dbReference>
<dbReference type="eggNOG" id="COG5495">
    <property type="taxonomic scope" value="Bacteria"/>
</dbReference>
<name>F7NFU3_9FIRM</name>
<evidence type="ECO:0000313" key="3">
    <source>
        <dbReference type="EMBL" id="EGO65089.1"/>
    </source>
</evidence>
<feature type="domain" description="Putative oxidoreductase/dehydrogenase Rossmann-like" evidence="1">
    <location>
        <begin position="8"/>
        <end position="120"/>
    </location>
</feature>
<evidence type="ECO:0000313" key="4">
    <source>
        <dbReference type="Proteomes" id="UP000003240"/>
    </source>
</evidence>
<dbReference type="PANTHER" id="PTHR40459">
    <property type="entry name" value="CONSERVED HYPOTHETICAL ALANINE AND LEUCINE RICH PROTEIN"/>
    <property type="match status" value="1"/>
</dbReference>
<dbReference type="RefSeq" id="WP_004093249.1">
    <property type="nucleotide sequence ID" value="NZ_AFGF01000035.1"/>
</dbReference>
<dbReference type="Gene3D" id="1.10.1040.20">
    <property type="entry name" value="ProC-like, C-terminal domain"/>
    <property type="match status" value="1"/>
</dbReference>
<dbReference type="InterPro" id="IPR008927">
    <property type="entry name" value="6-PGluconate_DH-like_C_sf"/>
</dbReference>
<dbReference type="SUPFAM" id="SSF48179">
    <property type="entry name" value="6-phosphogluconate dehydrogenase C-terminal domain-like"/>
    <property type="match status" value="1"/>
</dbReference>
<dbReference type="Pfam" id="PF10728">
    <property type="entry name" value="DUF2520"/>
    <property type="match status" value="1"/>
</dbReference>
<dbReference type="InterPro" id="IPR036291">
    <property type="entry name" value="NAD(P)-bd_dom_sf"/>
</dbReference>
<accession>F7NFU3</accession>
<keyword evidence="4" id="KW-1185">Reference proteome</keyword>
<dbReference type="Gene3D" id="3.40.50.720">
    <property type="entry name" value="NAD(P)-binding Rossmann-like Domain"/>
    <property type="match status" value="1"/>
</dbReference>
<evidence type="ECO:0000259" key="2">
    <source>
        <dbReference type="Pfam" id="PF10728"/>
    </source>
</evidence>
<dbReference type="Pfam" id="PF10727">
    <property type="entry name" value="Rossmann-like"/>
    <property type="match status" value="1"/>
</dbReference>
<dbReference type="InterPro" id="IPR037108">
    <property type="entry name" value="TM1727-like_C_sf"/>
</dbReference>
<evidence type="ECO:0000259" key="1">
    <source>
        <dbReference type="Pfam" id="PF10727"/>
    </source>
</evidence>
<proteinExistence type="predicted"/>
<organism evidence="3 4">
    <name type="scientific">Acetonema longum DSM 6540</name>
    <dbReference type="NCBI Taxonomy" id="1009370"/>
    <lineage>
        <taxon>Bacteria</taxon>
        <taxon>Bacillati</taxon>
        <taxon>Bacillota</taxon>
        <taxon>Negativicutes</taxon>
        <taxon>Acetonemataceae</taxon>
        <taxon>Acetonema</taxon>
    </lineage>
</organism>
<comment type="caution">
    <text evidence="3">The sequence shown here is derived from an EMBL/GenBank/DDBJ whole genome shotgun (WGS) entry which is preliminary data.</text>
</comment>
<dbReference type="EMBL" id="AFGF01000035">
    <property type="protein sequence ID" value="EGO65089.1"/>
    <property type="molecule type" value="Genomic_DNA"/>
</dbReference>